<dbReference type="EMBL" id="MOXD01000009">
    <property type="protein sequence ID" value="OMQ21055.1"/>
    <property type="molecule type" value="Genomic_DNA"/>
</dbReference>
<protein>
    <submittedName>
        <fullName evidence="1">Uncharacterized protein</fullName>
    </submittedName>
</protein>
<name>A0A1S8CGB2_9GAMM</name>
<organism evidence="1 2">
    <name type="scientific">Serratia oryzae</name>
    <dbReference type="NCBI Taxonomy" id="2034155"/>
    <lineage>
        <taxon>Bacteria</taxon>
        <taxon>Pseudomonadati</taxon>
        <taxon>Pseudomonadota</taxon>
        <taxon>Gammaproteobacteria</taxon>
        <taxon>Enterobacterales</taxon>
        <taxon>Yersiniaceae</taxon>
        <taxon>Serratia</taxon>
    </lineage>
</organism>
<dbReference type="STRING" id="2034155.BMI79_15895"/>
<dbReference type="Proteomes" id="UP000216021">
    <property type="component" value="Unassembled WGS sequence"/>
</dbReference>
<dbReference type="RefSeq" id="WP_076943193.1">
    <property type="nucleotide sequence ID" value="NZ_MOXD01000009.1"/>
</dbReference>
<evidence type="ECO:0000313" key="1">
    <source>
        <dbReference type="EMBL" id="OMQ21055.1"/>
    </source>
</evidence>
<sequence>MKHHRNTHITKPVAVQNRCQIGHFHRAKFSFEIINALTDFGYACWGDEYIPINGECLSEK</sequence>
<reference evidence="1 2" key="1">
    <citation type="submission" date="2016-11" db="EMBL/GenBank/DDBJ databases">
        <title>Rahnella oryzae sp. nov., isolated from rice root.</title>
        <authorList>
            <person name="Zhang X.-X."/>
            <person name="Zhang J."/>
        </authorList>
    </citation>
    <scope>NUCLEOTIDE SEQUENCE [LARGE SCALE GENOMIC DNA]</scope>
    <source>
        <strain evidence="1 2">J11-6</strain>
    </source>
</reference>
<comment type="caution">
    <text evidence="1">The sequence shown here is derived from an EMBL/GenBank/DDBJ whole genome shotgun (WGS) entry which is preliminary data.</text>
</comment>
<gene>
    <name evidence="1" type="ORF">BMI79_15895</name>
</gene>
<accession>A0A1S8CGB2</accession>
<evidence type="ECO:0000313" key="2">
    <source>
        <dbReference type="Proteomes" id="UP000216021"/>
    </source>
</evidence>
<proteinExistence type="predicted"/>
<dbReference type="AlphaFoldDB" id="A0A1S8CGB2"/>
<keyword evidence="2" id="KW-1185">Reference proteome</keyword>